<organism evidence="1 2">
    <name type="scientific">Oharaeibacter diazotrophicus</name>
    <dbReference type="NCBI Taxonomy" id="1920512"/>
    <lineage>
        <taxon>Bacteria</taxon>
        <taxon>Pseudomonadati</taxon>
        <taxon>Pseudomonadota</taxon>
        <taxon>Alphaproteobacteria</taxon>
        <taxon>Hyphomicrobiales</taxon>
        <taxon>Pleomorphomonadaceae</taxon>
        <taxon>Oharaeibacter</taxon>
    </lineage>
</organism>
<gene>
    <name evidence="1" type="ORF">EDD54_4439</name>
</gene>
<dbReference type="Proteomes" id="UP000294547">
    <property type="component" value="Unassembled WGS sequence"/>
</dbReference>
<sequence length="41" mass="4884">MFVISFGKNKDDWAHCFNDHVQYLIAKDRYKIGEYTNAMGR</sequence>
<evidence type="ECO:0000313" key="2">
    <source>
        <dbReference type="Proteomes" id="UP000294547"/>
    </source>
</evidence>
<keyword evidence="2" id="KW-1185">Reference proteome</keyword>
<protein>
    <submittedName>
        <fullName evidence="1">Uncharacterized protein</fullName>
    </submittedName>
</protein>
<comment type="caution">
    <text evidence="1">The sequence shown here is derived from an EMBL/GenBank/DDBJ whole genome shotgun (WGS) entry which is preliminary data.</text>
</comment>
<dbReference type="AlphaFoldDB" id="A0A4R6R6C3"/>
<name>A0A4R6R6C3_9HYPH</name>
<dbReference type="EMBL" id="SNXY01000013">
    <property type="protein sequence ID" value="TDP81106.1"/>
    <property type="molecule type" value="Genomic_DNA"/>
</dbReference>
<accession>A0A4R6R6C3</accession>
<proteinExistence type="predicted"/>
<reference evidence="1 2" key="1">
    <citation type="submission" date="2019-03" db="EMBL/GenBank/DDBJ databases">
        <title>Genomic Encyclopedia of Type Strains, Phase IV (KMG-IV): sequencing the most valuable type-strain genomes for metagenomic binning, comparative biology and taxonomic classification.</title>
        <authorList>
            <person name="Goeker M."/>
        </authorList>
    </citation>
    <scope>NUCLEOTIDE SEQUENCE [LARGE SCALE GENOMIC DNA]</scope>
    <source>
        <strain evidence="1 2">DSM 102969</strain>
    </source>
</reference>
<evidence type="ECO:0000313" key="1">
    <source>
        <dbReference type="EMBL" id="TDP81106.1"/>
    </source>
</evidence>